<evidence type="ECO:0000313" key="4">
    <source>
        <dbReference type="Proteomes" id="UP000694501"/>
    </source>
</evidence>
<dbReference type="RefSeq" id="WP_211040010.1">
    <property type="nucleotide sequence ID" value="NZ_JAELVF020000001.1"/>
</dbReference>
<organism evidence="3 4">
    <name type="scientific">Streptomyces tardus</name>
    <dbReference type="NCBI Taxonomy" id="2780544"/>
    <lineage>
        <taxon>Bacteria</taxon>
        <taxon>Bacillati</taxon>
        <taxon>Actinomycetota</taxon>
        <taxon>Actinomycetes</taxon>
        <taxon>Kitasatosporales</taxon>
        <taxon>Streptomycetaceae</taxon>
        <taxon>Streptomyces</taxon>
    </lineage>
</organism>
<dbReference type="InterPro" id="IPR007278">
    <property type="entry name" value="DUF397"/>
</dbReference>
<gene>
    <name evidence="3" type="ORF">JGS22_011390</name>
</gene>
<proteinExistence type="predicted"/>
<dbReference type="Proteomes" id="UP000694501">
    <property type="component" value="Unassembled WGS sequence"/>
</dbReference>
<evidence type="ECO:0000259" key="2">
    <source>
        <dbReference type="Pfam" id="PF04149"/>
    </source>
</evidence>
<accession>A0A949JDS7</accession>
<dbReference type="EMBL" id="JAELVF020000001">
    <property type="protein sequence ID" value="MBU7598202.1"/>
    <property type="molecule type" value="Genomic_DNA"/>
</dbReference>
<dbReference type="Pfam" id="PF04149">
    <property type="entry name" value="DUF397"/>
    <property type="match status" value="1"/>
</dbReference>
<sequence>MTTPPEPGALEWIRASGDPSQECFEVAAGEGGLIHIRQSDEPERIVTTTRAKWRAFVLGVHNDEFDHFVREAPRETEGDRDSGAHADGS</sequence>
<feature type="region of interest" description="Disordered" evidence="1">
    <location>
        <begin position="70"/>
        <end position="89"/>
    </location>
</feature>
<evidence type="ECO:0000313" key="3">
    <source>
        <dbReference type="EMBL" id="MBU7598202.1"/>
    </source>
</evidence>
<comment type="caution">
    <text evidence="3">The sequence shown here is derived from an EMBL/GenBank/DDBJ whole genome shotgun (WGS) entry which is preliminary data.</text>
</comment>
<dbReference type="AlphaFoldDB" id="A0A949JDS7"/>
<feature type="domain" description="DUF397" evidence="2">
    <location>
        <begin position="11"/>
        <end position="60"/>
    </location>
</feature>
<name>A0A949JDS7_9ACTN</name>
<keyword evidence="4" id="KW-1185">Reference proteome</keyword>
<protein>
    <submittedName>
        <fullName evidence="3">DUF397 domain-containing protein</fullName>
    </submittedName>
</protein>
<evidence type="ECO:0000256" key="1">
    <source>
        <dbReference type="SAM" id="MobiDB-lite"/>
    </source>
</evidence>
<reference evidence="3" key="1">
    <citation type="submission" date="2021-06" db="EMBL/GenBank/DDBJ databases">
        <title>Sequencing of actinobacteria type strains.</title>
        <authorList>
            <person name="Nguyen G.-S."/>
            <person name="Wentzel A."/>
        </authorList>
    </citation>
    <scope>NUCLEOTIDE SEQUENCE</scope>
    <source>
        <strain evidence="3">P38-E01</strain>
    </source>
</reference>